<reference evidence="2 3" key="1">
    <citation type="submission" date="2019-02" db="EMBL/GenBank/DDBJ databases">
        <title>Deep-cultivation of Planctomycetes and their phenomic and genomic characterization uncovers novel biology.</title>
        <authorList>
            <person name="Wiegand S."/>
            <person name="Jogler M."/>
            <person name="Boedeker C."/>
            <person name="Pinto D."/>
            <person name="Vollmers J."/>
            <person name="Rivas-Marin E."/>
            <person name="Kohn T."/>
            <person name="Peeters S.H."/>
            <person name="Heuer A."/>
            <person name="Rast P."/>
            <person name="Oberbeckmann S."/>
            <person name="Bunk B."/>
            <person name="Jeske O."/>
            <person name="Meyerdierks A."/>
            <person name="Storesund J.E."/>
            <person name="Kallscheuer N."/>
            <person name="Luecker S."/>
            <person name="Lage O.M."/>
            <person name="Pohl T."/>
            <person name="Merkel B.J."/>
            <person name="Hornburger P."/>
            <person name="Mueller R.-W."/>
            <person name="Bruemmer F."/>
            <person name="Labrenz M."/>
            <person name="Spormann A.M."/>
            <person name="Op den Camp H."/>
            <person name="Overmann J."/>
            <person name="Amann R."/>
            <person name="Jetten M.S.M."/>
            <person name="Mascher T."/>
            <person name="Medema M.H."/>
            <person name="Devos D.P."/>
            <person name="Kaster A.-K."/>
            <person name="Ovreas L."/>
            <person name="Rohde M."/>
            <person name="Galperin M.Y."/>
            <person name="Jogler C."/>
        </authorList>
    </citation>
    <scope>NUCLEOTIDE SEQUENCE [LARGE SCALE GENOMIC DNA]</scope>
    <source>
        <strain evidence="2 3">Pan216</strain>
    </source>
</reference>
<dbReference type="Proteomes" id="UP000317093">
    <property type="component" value="Chromosome"/>
</dbReference>
<feature type="region of interest" description="Disordered" evidence="1">
    <location>
        <begin position="86"/>
        <end position="138"/>
    </location>
</feature>
<dbReference type="AlphaFoldDB" id="A0A518B0G2"/>
<dbReference type="EMBL" id="CP036279">
    <property type="protein sequence ID" value="QDU60422.1"/>
    <property type="molecule type" value="Genomic_DNA"/>
</dbReference>
<name>A0A518B0G2_9BACT</name>
<evidence type="ECO:0000256" key="1">
    <source>
        <dbReference type="SAM" id="MobiDB-lite"/>
    </source>
</evidence>
<dbReference type="OrthoDB" id="287810at2"/>
<keyword evidence="3" id="KW-1185">Reference proteome</keyword>
<accession>A0A518B0G2</accession>
<proteinExistence type="predicted"/>
<dbReference type="RefSeq" id="WP_145256212.1">
    <property type="nucleotide sequence ID" value="NZ_CP036279.1"/>
</dbReference>
<evidence type="ECO:0000313" key="3">
    <source>
        <dbReference type="Proteomes" id="UP000317093"/>
    </source>
</evidence>
<sequence length="138" mass="14301">MCLTFVGCGGNEYGVVPVSGRVTLNGQPCPDVSLTFVPLAEDKDNPNVGPGSLGRTDSEGNFTLQTVKGGNGAVSAEHVVRISISLNGNGDEEGTPDIPGKPTREITLPSNASDGSLRFKVPEGGTDQANFDLVSKRK</sequence>
<evidence type="ECO:0008006" key="4">
    <source>
        <dbReference type="Google" id="ProtNLM"/>
    </source>
</evidence>
<gene>
    <name evidence="2" type="ORF">Pan216_12610</name>
</gene>
<evidence type="ECO:0000313" key="2">
    <source>
        <dbReference type="EMBL" id="QDU60422.1"/>
    </source>
</evidence>
<protein>
    <recommendedName>
        <fullName evidence="4">Carboxypeptidase regulatory-like domain-containing protein</fullName>
    </recommendedName>
</protein>
<organism evidence="2 3">
    <name type="scientific">Kolteria novifilia</name>
    <dbReference type="NCBI Taxonomy" id="2527975"/>
    <lineage>
        <taxon>Bacteria</taxon>
        <taxon>Pseudomonadati</taxon>
        <taxon>Planctomycetota</taxon>
        <taxon>Planctomycetia</taxon>
        <taxon>Kolteriales</taxon>
        <taxon>Kolteriaceae</taxon>
        <taxon>Kolteria</taxon>
    </lineage>
</organism>
<dbReference type="KEGG" id="knv:Pan216_12610"/>